<reference evidence="2" key="1">
    <citation type="submission" date="2016-06" db="UniProtKB">
        <authorList>
            <consortium name="WormBaseParasite"/>
        </authorList>
    </citation>
    <scope>IDENTIFICATION</scope>
</reference>
<protein>
    <submittedName>
        <fullName evidence="2">CLASP_N domain-containing protein</fullName>
    </submittedName>
</protein>
<proteinExistence type="predicted"/>
<feature type="compositionally biased region" description="Polar residues" evidence="1">
    <location>
        <begin position="158"/>
        <end position="169"/>
    </location>
</feature>
<dbReference type="InterPro" id="IPR027267">
    <property type="entry name" value="AH/BAR_dom_sf"/>
</dbReference>
<feature type="compositionally biased region" description="Low complexity" evidence="1">
    <location>
        <begin position="183"/>
        <end position="201"/>
    </location>
</feature>
<dbReference type="WBParaSite" id="ECPE_0000986801-mRNA-1">
    <property type="protein sequence ID" value="ECPE_0000986801-mRNA-1"/>
    <property type="gene ID" value="ECPE_0000986801"/>
</dbReference>
<dbReference type="SUPFAM" id="SSF103657">
    <property type="entry name" value="BAR/IMD domain-like"/>
    <property type="match status" value="1"/>
</dbReference>
<dbReference type="Gene3D" id="1.20.1270.60">
    <property type="entry name" value="Arfaptin homology (AH) domain/BAR domain"/>
    <property type="match status" value="1"/>
</dbReference>
<sequence>LSSRLREVLESAPKSTVHDSWLRICGVMDTEARIHQNSALGILEGLVRPWIELIEELAKSRRPLKHQVERATHQLLTLSAGELRTKKKLCAAYRACERTWFGHVQSLRTRAKPIQINGELSSLDDSEISANLTPNVTTEPNRRPLRAYHSFRGGSVDLESTSSASNTLDLANRRAPIRRHCSARSATLPSPSSTLQSSDSSGVLMSKVAPAVNKVRY</sequence>
<evidence type="ECO:0000313" key="2">
    <source>
        <dbReference type="WBParaSite" id="ECPE_0000986801-mRNA-1"/>
    </source>
</evidence>
<organism evidence="2">
    <name type="scientific">Echinostoma caproni</name>
    <dbReference type="NCBI Taxonomy" id="27848"/>
    <lineage>
        <taxon>Eukaryota</taxon>
        <taxon>Metazoa</taxon>
        <taxon>Spiralia</taxon>
        <taxon>Lophotrochozoa</taxon>
        <taxon>Platyhelminthes</taxon>
        <taxon>Trematoda</taxon>
        <taxon>Digenea</taxon>
        <taxon>Plagiorchiida</taxon>
        <taxon>Echinostomata</taxon>
        <taxon>Echinostomatoidea</taxon>
        <taxon>Echinostomatidae</taxon>
        <taxon>Echinostoma</taxon>
    </lineage>
</organism>
<feature type="region of interest" description="Disordered" evidence="1">
    <location>
        <begin position="156"/>
        <end position="176"/>
    </location>
</feature>
<feature type="region of interest" description="Disordered" evidence="1">
    <location>
        <begin position="183"/>
        <end position="202"/>
    </location>
</feature>
<evidence type="ECO:0000256" key="1">
    <source>
        <dbReference type="SAM" id="MobiDB-lite"/>
    </source>
</evidence>
<dbReference type="AlphaFoldDB" id="A0A183ASA2"/>
<name>A0A183ASA2_9TREM</name>
<accession>A0A183ASA2</accession>